<evidence type="ECO:0000256" key="1">
    <source>
        <dbReference type="ARBA" id="ARBA00035012"/>
    </source>
</evidence>
<accession>A0ABW5EBN7</accession>
<dbReference type="Proteomes" id="UP001597425">
    <property type="component" value="Unassembled WGS sequence"/>
</dbReference>
<name>A0ABW5EBN7_9GAMM</name>
<comment type="similarity">
    <text evidence="1">Belongs to the argonaute family. Long pAgo subfamily.</text>
</comment>
<protein>
    <recommendedName>
        <fullName evidence="2">Protein argonaute</fullName>
    </recommendedName>
</protein>
<gene>
    <name evidence="4" type="ORF">ACFSKX_11275</name>
</gene>
<dbReference type="SMART" id="SM00950">
    <property type="entry name" value="Piwi"/>
    <property type="match status" value="1"/>
</dbReference>
<dbReference type="EMBL" id="JBHUJD010000013">
    <property type="protein sequence ID" value="MFD2310996.1"/>
    <property type="molecule type" value="Genomic_DNA"/>
</dbReference>
<sequence length="482" mass="55490">MSVQIKILDEPNLEFANGAHICPKAGIETLGVYDKNDEFRQSELRLGVVGRGEGVDLLDLWIAKCQEGIEGKESKYSNLFRGFGGFTQHHGFYAKFLYGPTLTRTIQKSELNKTLKIESREQRVKVCVDLYFDQIRFLAEHRPVDVIICVIPNDMFDALTKKMGKEEDPENYDSDSDDDKAKSSLEHNFRRLLKAKSMHLGKPLQLVLEKSLSIDTGNKGQQDDATRAWNFCTALYYKGNKTIPWRLVEETHKPKTCYVGIGFYKSRDNETVSTSLAQVFDEFGHGVILRGSPVQLDKRDRRPYMNEEQAFELLMNALNEYDHALMQMPARIVIHKSSNFREEEIRGFTRAIENKGIRMKDFVTIMESKVRLYSYEQYPPVRGTLLSLSESKAILYTKGAVNFYKTYPGMYVPSPLEIRAFEHDSSLEDLCEEALGLTKMNWNNTQFDGRYPITLECSRKVGEIMKYVEANEKPQVSYSFYM</sequence>
<proteinExistence type="inferred from homology"/>
<dbReference type="InterPro" id="IPR003165">
    <property type="entry name" value="Piwi"/>
</dbReference>
<comment type="caution">
    <text evidence="4">The sequence shown here is derived from an EMBL/GenBank/DDBJ whole genome shotgun (WGS) entry which is preliminary data.</text>
</comment>
<dbReference type="InterPro" id="IPR036397">
    <property type="entry name" value="RNaseH_sf"/>
</dbReference>
<organism evidence="4 5">
    <name type="scientific">Microbulbifer halophilus</name>
    <dbReference type="NCBI Taxonomy" id="453963"/>
    <lineage>
        <taxon>Bacteria</taxon>
        <taxon>Pseudomonadati</taxon>
        <taxon>Pseudomonadota</taxon>
        <taxon>Gammaproteobacteria</taxon>
        <taxon>Cellvibrionales</taxon>
        <taxon>Microbulbiferaceae</taxon>
        <taxon>Microbulbifer</taxon>
    </lineage>
</organism>
<evidence type="ECO:0000259" key="3">
    <source>
        <dbReference type="SMART" id="SM00950"/>
    </source>
</evidence>
<dbReference type="Gene3D" id="3.30.420.10">
    <property type="entry name" value="Ribonuclease H-like superfamily/Ribonuclease H"/>
    <property type="match status" value="1"/>
</dbReference>
<reference evidence="5" key="1">
    <citation type="journal article" date="2019" name="Int. J. Syst. Evol. Microbiol.">
        <title>The Global Catalogue of Microorganisms (GCM) 10K type strain sequencing project: providing services to taxonomists for standard genome sequencing and annotation.</title>
        <authorList>
            <consortium name="The Broad Institute Genomics Platform"/>
            <consortium name="The Broad Institute Genome Sequencing Center for Infectious Disease"/>
            <person name="Wu L."/>
            <person name="Ma J."/>
        </authorList>
    </citation>
    <scope>NUCLEOTIDE SEQUENCE [LARGE SCALE GENOMIC DNA]</scope>
    <source>
        <strain evidence="5">KCTC 12848</strain>
    </source>
</reference>
<evidence type="ECO:0000313" key="5">
    <source>
        <dbReference type="Proteomes" id="UP001597425"/>
    </source>
</evidence>
<keyword evidence="5" id="KW-1185">Reference proteome</keyword>
<dbReference type="RefSeq" id="WP_377558780.1">
    <property type="nucleotide sequence ID" value="NZ_JBHUJD010000013.1"/>
</dbReference>
<dbReference type="SUPFAM" id="SSF53098">
    <property type="entry name" value="Ribonuclease H-like"/>
    <property type="match status" value="1"/>
</dbReference>
<feature type="domain" description="Piwi" evidence="3">
    <location>
        <begin position="146"/>
        <end position="470"/>
    </location>
</feature>
<dbReference type="CDD" id="cd04659">
    <property type="entry name" value="Piwi_piwi-like_ProArk"/>
    <property type="match status" value="1"/>
</dbReference>
<evidence type="ECO:0000313" key="4">
    <source>
        <dbReference type="EMBL" id="MFD2310996.1"/>
    </source>
</evidence>
<evidence type="ECO:0000256" key="2">
    <source>
        <dbReference type="ARBA" id="ARBA00035032"/>
    </source>
</evidence>
<dbReference type="InterPro" id="IPR012337">
    <property type="entry name" value="RNaseH-like_sf"/>
</dbReference>